<reference evidence="5 6" key="1">
    <citation type="submission" date="2010-12" db="EMBL/GenBank/DDBJ databases">
        <authorList>
            <person name="Muzny D."/>
            <person name="Qin X."/>
            <person name="Deng J."/>
            <person name="Jiang H."/>
            <person name="Liu Y."/>
            <person name="Qu J."/>
            <person name="Song X.-Z."/>
            <person name="Zhang L."/>
            <person name="Thornton R."/>
            <person name="Coyle M."/>
            <person name="Francisco L."/>
            <person name="Jackson L."/>
            <person name="Javaid M."/>
            <person name="Korchina V."/>
            <person name="Kovar C."/>
            <person name="Mata R."/>
            <person name="Mathew T."/>
            <person name="Ngo R."/>
            <person name="Nguyen L."/>
            <person name="Nguyen N."/>
            <person name="Okwuonu G."/>
            <person name="Ongeri F."/>
            <person name="Pham C."/>
            <person name="Simmons D."/>
            <person name="Wilczek-Boney K."/>
            <person name="Hale W."/>
            <person name="Jakkamsetti A."/>
            <person name="Pham P."/>
            <person name="Ruth R."/>
            <person name="San Lucas F."/>
            <person name="Warren J."/>
            <person name="Zhang J."/>
            <person name="Zhao Z."/>
            <person name="Zhou C."/>
            <person name="Zhu D."/>
            <person name="Lee S."/>
            <person name="Bess C."/>
            <person name="Blankenburg K."/>
            <person name="Forbes L."/>
            <person name="Fu Q."/>
            <person name="Gubbala S."/>
            <person name="Hirani K."/>
            <person name="Jayaseelan J.C."/>
            <person name="Lara F."/>
            <person name="Munidasa M."/>
            <person name="Palculict T."/>
            <person name="Patil S."/>
            <person name="Pu L.-L."/>
            <person name="Saada N."/>
            <person name="Tang L."/>
            <person name="Weissenberger G."/>
            <person name="Zhu Y."/>
            <person name="Hemphill L."/>
            <person name="Shang Y."/>
            <person name="Youmans B."/>
            <person name="Ayvaz T."/>
            <person name="Ross M."/>
            <person name="Santibanez J."/>
            <person name="Aqrawi P."/>
            <person name="Gross S."/>
            <person name="Joshi V."/>
            <person name="Fowler G."/>
            <person name="Nazareth L."/>
            <person name="Reid J."/>
            <person name="Worley K."/>
            <person name="Petrosino J."/>
            <person name="Highlander S."/>
            <person name="Gibbs R."/>
        </authorList>
    </citation>
    <scope>NUCLEOTIDE SEQUENCE [LARGE SCALE GENOMIC DNA]</scope>
    <source>
        <strain evidence="5 6">ATCC 23263</strain>
    </source>
</reference>
<dbReference type="InterPro" id="IPR005475">
    <property type="entry name" value="Transketolase-like_Pyr-bd"/>
</dbReference>
<dbReference type="PANTHER" id="PTHR43825">
    <property type="entry name" value="PYRUVATE DEHYDROGENASE E1 COMPONENT"/>
    <property type="match status" value="1"/>
</dbReference>
<keyword evidence="3" id="KW-0786">Thiamine pyrophosphate</keyword>
<dbReference type="SUPFAM" id="SSF52518">
    <property type="entry name" value="Thiamin diphosphate-binding fold (THDP-binding)"/>
    <property type="match status" value="1"/>
</dbReference>
<comment type="caution">
    <text evidence="5">The sequence shown here is derived from an EMBL/GenBank/DDBJ whole genome shotgun (WGS) entry which is preliminary data.</text>
</comment>
<dbReference type="AlphaFoldDB" id="E6MGF4"/>
<evidence type="ECO:0000313" key="5">
    <source>
        <dbReference type="EMBL" id="EFV01694.1"/>
    </source>
</evidence>
<dbReference type="Proteomes" id="UP000004754">
    <property type="component" value="Unassembled WGS sequence"/>
</dbReference>
<protein>
    <submittedName>
        <fullName evidence="5">Transketolase, C-terminal domain protein</fullName>
    </submittedName>
</protein>
<dbReference type="Gene3D" id="3.40.50.920">
    <property type="match status" value="1"/>
</dbReference>
<comment type="similarity">
    <text evidence="2">Belongs to the transketolase family.</text>
</comment>
<dbReference type="PANTHER" id="PTHR43825:SF1">
    <property type="entry name" value="TRANSKETOLASE-LIKE PYRIMIDINE-BINDING DOMAIN-CONTAINING PROTEIN"/>
    <property type="match status" value="1"/>
</dbReference>
<dbReference type="Pfam" id="PF02780">
    <property type="entry name" value="Transketolase_C"/>
    <property type="match status" value="1"/>
</dbReference>
<dbReference type="InterPro" id="IPR051157">
    <property type="entry name" value="PDH/Transketolase"/>
</dbReference>
<evidence type="ECO:0000259" key="4">
    <source>
        <dbReference type="SMART" id="SM00861"/>
    </source>
</evidence>
<dbReference type="OrthoDB" id="9803371at2"/>
<dbReference type="InterPro" id="IPR009014">
    <property type="entry name" value="Transketo_C/PFOR_II"/>
</dbReference>
<dbReference type="HOGENOM" id="CLU_009227_1_1_9"/>
<proteinExistence type="inferred from homology"/>
<dbReference type="eggNOG" id="COG3958">
    <property type="taxonomic scope" value="Bacteria"/>
</dbReference>
<dbReference type="FunFam" id="3.40.50.970:FF:000129">
    <property type="entry name" value="Transketolase"/>
    <property type="match status" value="1"/>
</dbReference>
<feature type="domain" description="Transketolase-like pyrimidine-binding" evidence="4">
    <location>
        <begin position="7"/>
        <end position="172"/>
    </location>
</feature>
<dbReference type="CDD" id="cd07033">
    <property type="entry name" value="TPP_PYR_DXS_TK_like"/>
    <property type="match status" value="1"/>
</dbReference>
<organism evidence="5 6">
    <name type="scientific">Pseudoramibacter alactolyticus ATCC 23263</name>
    <dbReference type="NCBI Taxonomy" id="887929"/>
    <lineage>
        <taxon>Bacteria</taxon>
        <taxon>Bacillati</taxon>
        <taxon>Bacillota</taxon>
        <taxon>Clostridia</taxon>
        <taxon>Eubacteriales</taxon>
        <taxon>Eubacteriaceae</taxon>
        <taxon>Pseudoramibacter</taxon>
    </lineage>
</organism>
<evidence type="ECO:0000256" key="1">
    <source>
        <dbReference type="ARBA" id="ARBA00001964"/>
    </source>
</evidence>
<name>E6MGF4_9FIRM</name>
<comment type="cofactor">
    <cofactor evidence="1">
        <name>thiamine diphosphate</name>
        <dbReference type="ChEBI" id="CHEBI:58937"/>
    </cofactor>
</comment>
<dbReference type="RefSeq" id="WP_006598511.1">
    <property type="nucleotide sequence ID" value="NZ_GL622359.1"/>
</dbReference>
<accession>E6MGF4</accession>
<dbReference type="InterPro" id="IPR029061">
    <property type="entry name" value="THDP-binding"/>
</dbReference>
<dbReference type="Pfam" id="PF02779">
    <property type="entry name" value="Transket_pyr"/>
    <property type="match status" value="1"/>
</dbReference>
<dbReference type="SUPFAM" id="SSF52922">
    <property type="entry name" value="TK C-terminal domain-like"/>
    <property type="match status" value="1"/>
</dbReference>
<evidence type="ECO:0000256" key="3">
    <source>
        <dbReference type="ARBA" id="ARBA00023052"/>
    </source>
</evidence>
<evidence type="ECO:0000313" key="6">
    <source>
        <dbReference type="Proteomes" id="UP000004754"/>
    </source>
</evidence>
<gene>
    <name evidence="5" type="ORF">HMP0721_1087</name>
</gene>
<sequence length="312" mass="34663">MKIGEYYDPRKVFGASVSAIAKQNERIVLFSSDSGKSSGFSDFMTACPDRYFECGIAEQGTIGMAAGMATGGFIPVFCAIAPFVTCRPYEMFRNDVGYMHQNIKIVGRNSGITYSDLGSTHHSLEDFAIVRMIPEVVILAPQDPNEIKEATKAMLAYDGPVYMRIGNPAIPVLFEDTEPFVIGKGRLICEGTEITVISTGSMTEYVMKVARALKSDHIHVEHIGLPTVYPLDRELILKSARKTRRVLIVEEHYRDGGLGTLVTELLSEEPDISVRRHGIPNCYATNGPYNDVLSYYELDEEGIIQHIKDFMN</sequence>
<keyword evidence="6" id="KW-1185">Reference proteome</keyword>
<dbReference type="STRING" id="887929.HMP0721_1087"/>
<dbReference type="InterPro" id="IPR033248">
    <property type="entry name" value="Transketolase_C"/>
</dbReference>
<dbReference type="Gene3D" id="3.40.50.970">
    <property type="match status" value="1"/>
</dbReference>
<dbReference type="SMART" id="SM00861">
    <property type="entry name" value="Transket_pyr"/>
    <property type="match status" value="1"/>
</dbReference>
<evidence type="ECO:0000256" key="2">
    <source>
        <dbReference type="ARBA" id="ARBA00007131"/>
    </source>
</evidence>
<dbReference type="EMBL" id="AEQN01000016">
    <property type="protein sequence ID" value="EFV01694.1"/>
    <property type="molecule type" value="Genomic_DNA"/>
</dbReference>